<gene>
    <name evidence="2" type="ORF">BKA55DRAFT_565116</name>
</gene>
<feature type="region of interest" description="Disordered" evidence="1">
    <location>
        <begin position="1"/>
        <end position="21"/>
    </location>
</feature>
<protein>
    <submittedName>
        <fullName evidence="2">Uncharacterized protein</fullName>
    </submittedName>
</protein>
<organism evidence="2 3">
    <name type="scientific">Fusarium redolens</name>
    <dbReference type="NCBI Taxonomy" id="48865"/>
    <lineage>
        <taxon>Eukaryota</taxon>
        <taxon>Fungi</taxon>
        <taxon>Dikarya</taxon>
        <taxon>Ascomycota</taxon>
        <taxon>Pezizomycotina</taxon>
        <taxon>Sordariomycetes</taxon>
        <taxon>Hypocreomycetidae</taxon>
        <taxon>Hypocreales</taxon>
        <taxon>Nectriaceae</taxon>
        <taxon>Fusarium</taxon>
        <taxon>Fusarium redolens species complex</taxon>
    </lineage>
</organism>
<dbReference type="AlphaFoldDB" id="A0A9P9KAY6"/>
<reference evidence="2" key="1">
    <citation type="journal article" date="2021" name="Nat. Commun.">
        <title>Genetic determinants of endophytism in the Arabidopsis root mycobiome.</title>
        <authorList>
            <person name="Mesny F."/>
            <person name="Miyauchi S."/>
            <person name="Thiergart T."/>
            <person name="Pickel B."/>
            <person name="Atanasova L."/>
            <person name="Karlsson M."/>
            <person name="Huettel B."/>
            <person name="Barry K.W."/>
            <person name="Haridas S."/>
            <person name="Chen C."/>
            <person name="Bauer D."/>
            <person name="Andreopoulos W."/>
            <person name="Pangilinan J."/>
            <person name="LaButti K."/>
            <person name="Riley R."/>
            <person name="Lipzen A."/>
            <person name="Clum A."/>
            <person name="Drula E."/>
            <person name="Henrissat B."/>
            <person name="Kohler A."/>
            <person name="Grigoriev I.V."/>
            <person name="Martin F.M."/>
            <person name="Hacquard S."/>
        </authorList>
    </citation>
    <scope>NUCLEOTIDE SEQUENCE</scope>
    <source>
        <strain evidence="2">MPI-CAGE-AT-0023</strain>
    </source>
</reference>
<dbReference type="RefSeq" id="XP_046051376.1">
    <property type="nucleotide sequence ID" value="XM_046192522.1"/>
</dbReference>
<dbReference type="Proteomes" id="UP000720189">
    <property type="component" value="Unassembled WGS sequence"/>
</dbReference>
<dbReference type="OrthoDB" id="5105325at2759"/>
<evidence type="ECO:0000313" key="2">
    <source>
        <dbReference type="EMBL" id="KAH7255807.1"/>
    </source>
</evidence>
<sequence>MTVGATDRSPEHRGVCVPNPPGTESNIALHYVTTARQTNWPPGLVKPCFDFKIDTVLPVGSLRSSLNSLFDPGYYDKQRKEYVCRKIAITGYKGVEINMYNMPDASTVMIECDTVILMNSGAYAFNLTLAARFWNYSHNFQKEPVKVNFHEKFPGLARAYKEDKFDGEVARLVETLQDVPAGHAFCTGGPGSGKTTTVLKIVEAVLSGLVETIDVSDPDAKKWKTSQAPGDNTSQTPAVDAWGAAPAPAGDESHTSEPAADEKVNAPAIPQYEVIPTESGDLECGLFAIINSLFYQLTEHAPESVDQLRSILRGPEMTKRMAQYGGLGTSNLTVDQVAAVLQRWGDERDINLQLDVIVDGDQPSAQVLFPSEDRTTI</sequence>
<dbReference type="GeneID" id="70222476"/>
<dbReference type="EMBL" id="JAGMUX010000006">
    <property type="protein sequence ID" value="KAH7255807.1"/>
    <property type="molecule type" value="Genomic_DNA"/>
</dbReference>
<evidence type="ECO:0000256" key="1">
    <source>
        <dbReference type="SAM" id="MobiDB-lite"/>
    </source>
</evidence>
<name>A0A9P9KAY6_FUSRE</name>
<comment type="caution">
    <text evidence="2">The sequence shown here is derived from an EMBL/GenBank/DDBJ whole genome shotgun (WGS) entry which is preliminary data.</text>
</comment>
<feature type="region of interest" description="Disordered" evidence="1">
    <location>
        <begin position="218"/>
        <end position="264"/>
    </location>
</feature>
<evidence type="ECO:0000313" key="3">
    <source>
        <dbReference type="Proteomes" id="UP000720189"/>
    </source>
</evidence>
<keyword evidence="3" id="KW-1185">Reference proteome</keyword>
<feature type="compositionally biased region" description="Polar residues" evidence="1">
    <location>
        <begin position="225"/>
        <end position="236"/>
    </location>
</feature>
<proteinExistence type="predicted"/>
<feature type="compositionally biased region" description="Basic and acidic residues" evidence="1">
    <location>
        <begin position="251"/>
        <end position="264"/>
    </location>
</feature>
<feature type="compositionally biased region" description="Low complexity" evidence="1">
    <location>
        <begin position="237"/>
        <end position="250"/>
    </location>
</feature>
<accession>A0A9P9KAY6</accession>